<evidence type="ECO:0000313" key="4">
    <source>
        <dbReference type="Proteomes" id="UP000325286"/>
    </source>
</evidence>
<feature type="signal peptide" evidence="2">
    <location>
        <begin position="1"/>
        <end position="24"/>
    </location>
</feature>
<feature type="region of interest" description="Disordered" evidence="1">
    <location>
        <begin position="444"/>
        <end position="463"/>
    </location>
</feature>
<feature type="compositionally biased region" description="Low complexity" evidence="1">
    <location>
        <begin position="257"/>
        <end position="266"/>
    </location>
</feature>
<feature type="region of interest" description="Disordered" evidence="1">
    <location>
        <begin position="245"/>
        <end position="280"/>
    </location>
</feature>
<keyword evidence="4" id="KW-1185">Reference proteome</keyword>
<name>A0A5B9QW43_9BACT</name>
<feature type="compositionally biased region" description="Pro residues" evidence="1">
    <location>
        <begin position="421"/>
        <end position="433"/>
    </location>
</feature>
<accession>A0A5B9QW43</accession>
<sequence length="762" mass="81144" precursor="true">MIKKNHLRAILAATSVAIPTALSAQSPQYSPAPQPATAQHAVAASQRAAAPAQRPTGQAPNGIFLNMPQFEIPFSVAATGTQPQEVHLYMSRDAGARWELFARQPASSRNFPFSAPADGDYWFATRTIDSNGAAHPSGPVQPQLRVTVDTVNPELEARADADGNGQVIVDYRIEDLAPLAESLRIEYMTDTVRQWMPVKSASQPIFREQKGAAEGRVVWVPEADWRHVYIRLIARDRAGNQTVLTRQVEKPRMATQPTPAQLASSPLLPPKPLPNDAPPMYANPAAIAAMAASHSRSGPLTGAPQDITHQPFNPVYKPAPTPVAPQAAATGWPSTAQQQAYAQQQAQAQAQAQAQQLAQAQAQAAARPSAPAGPASESVAPTPPAARYAANTAPRPAVRGMAPSASPDFSLNGPAAETRPAPQPQAAPQPQPAPASQSPIVVADAQRQPQAAKPQEPSPRTAEDALRPMAVDGREVEIVPAPAATPDTLTTTTTTPSPQAAAMAPTAAPSPATQPASAPAPQQPLHSSRRLTMDDLAASGAVVRQSDSRTFSLDYELEAVGRQGVDTVELWATKDGGQSWTYWDADPDGQSPFDIITAGDGAYGFRIVVVAQNGLTSPRPMAGDDADIYVLVDTTKPNVRITGARYGEQDDTGKLLIQYECEDPQGQLARRPITLKFSDSPEGPWTTIATGLDNDGFYAWPADPELPHQIYLRIEAADRADNIGHYTLDRPIAVEGLAPRARIRGFQPVREDTAAAPKARFK</sequence>
<dbReference type="InterPro" id="IPR036278">
    <property type="entry name" value="Sialidase_sf"/>
</dbReference>
<feature type="compositionally biased region" description="Pro residues" evidence="1">
    <location>
        <begin position="267"/>
        <end position="277"/>
    </location>
</feature>
<feature type="region of interest" description="Disordered" evidence="1">
    <location>
        <begin position="25"/>
        <end position="61"/>
    </location>
</feature>
<keyword evidence="2" id="KW-0732">Signal</keyword>
<organism evidence="3 4">
    <name type="scientific">Roseimaritima ulvae</name>
    <dbReference type="NCBI Taxonomy" id="980254"/>
    <lineage>
        <taxon>Bacteria</taxon>
        <taxon>Pseudomonadati</taxon>
        <taxon>Planctomycetota</taxon>
        <taxon>Planctomycetia</taxon>
        <taxon>Pirellulales</taxon>
        <taxon>Pirellulaceae</taxon>
        <taxon>Roseimaritima</taxon>
    </lineage>
</organism>
<dbReference type="EMBL" id="CP042914">
    <property type="protein sequence ID" value="QEG43274.1"/>
    <property type="molecule type" value="Genomic_DNA"/>
</dbReference>
<feature type="compositionally biased region" description="Low complexity" evidence="1">
    <location>
        <begin position="480"/>
        <end position="524"/>
    </location>
</feature>
<evidence type="ECO:0000313" key="3">
    <source>
        <dbReference type="EMBL" id="QEG43274.1"/>
    </source>
</evidence>
<evidence type="ECO:0000256" key="2">
    <source>
        <dbReference type="SAM" id="SignalP"/>
    </source>
</evidence>
<dbReference type="AlphaFoldDB" id="A0A5B9QW43"/>
<dbReference type="RefSeq" id="WP_148080575.1">
    <property type="nucleotide sequence ID" value="NZ_CP042914.1"/>
</dbReference>
<feature type="region of interest" description="Disordered" evidence="1">
    <location>
        <begin position="362"/>
        <end position="439"/>
    </location>
</feature>
<dbReference type="SUPFAM" id="SSF50939">
    <property type="entry name" value="Sialidases"/>
    <property type="match status" value="1"/>
</dbReference>
<proteinExistence type="predicted"/>
<reference evidence="3 4" key="1">
    <citation type="submission" date="2019-08" db="EMBL/GenBank/DDBJ databases">
        <title>Deep-cultivation of Planctomycetes and their phenomic and genomic characterization uncovers novel biology.</title>
        <authorList>
            <person name="Wiegand S."/>
            <person name="Jogler M."/>
            <person name="Boedeker C."/>
            <person name="Pinto D."/>
            <person name="Vollmers J."/>
            <person name="Rivas-Marin E."/>
            <person name="Kohn T."/>
            <person name="Peeters S.H."/>
            <person name="Heuer A."/>
            <person name="Rast P."/>
            <person name="Oberbeckmann S."/>
            <person name="Bunk B."/>
            <person name="Jeske O."/>
            <person name="Meyerdierks A."/>
            <person name="Storesund J.E."/>
            <person name="Kallscheuer N."/>
            <person name="Luecker S."/>
            <person name="Lage O.M."/>
            <person name="Pohl T."/>
            <person name="Merkel B.J."/>
            <person name="Hornburger P."/>
            <person name="Mueller R.-W."/>
            <person name="Bruemmer F."/>
            <person name="Labrenz M."/>
            <person name="Spormann A.M."/>
            <person name="Op den Camp H."/>
            <person name="Overmann J."/>
            <person name="Amann R."/>
            <person name="Jetten M.S.M."/>
            <person name="Mascher T."/>
            <person name="Medema M.H."/>
            <person name="Devos D.P."/>
            <person name="Kaster A.-K."/>
            <person name="Ovreas L."/>
            <person name="Rohde M."/>
            <person name="Galperin M.Y."/>
            <person name="Jogler C."/>
        </authorList>
    </citation>
    <scope>NUCLEOTIDE SEQUENCE [LARGE SCALE GENOMIC DNA]</scope>
    <source>
        <strain evidence="3 4">UC8</strain>
    </source>
</reference>
<dbReference type="KEGG" id="rul:UC8_53210"/>
<feature type="compositionally biased region" description="Low complexity" evidence="1">
    <location>
        <begin position="25"/>
        <end position="60"/>
    </location>
</feature>
<evidence type="ECO:0000256" key="1">
    <source>
        <dbReference type="SAM" id="MobiDB-lite"/>
    </source>
</evidence>
<protein>
    <recommendedName>
        <fullName evidence="5">Ser-Thr-rich glycosyl-phosphatidyl-inositol-anchored membrane family protein</fullName>
    </recommendedName>
</protein>
<evidence type="ECO:0008006" key="5">
    <source>
        <dbReference type="Google" id="ProtNLM"/>
    </source>
</evidence>
<dbReference type="OrthoDB" id="257265at2"/>
<feature type="region of interest" description="Disordered" evidence="1">
    <location>
        <begin position="292"/>
        <end position="331"/>
    </location>
</feature>
<feature type="region of interest" description="Disordered" evidence="1">
    <location>
        <begin position="479"/>
        <end position="527"/>
    </location>
</feature>
<dbReference type="Proteomes" id="UP000325286">
    <property type="component" value="Chromosome"/>
</dbReference>
<gene>
    <name evidence="3" type="ORF">UC8_53210</name>
</gene>
<feature type="chain" id="PRO_5022843360" description="Ser-Thr-rich glycosyl-phosphatidyl-inositol-anchored membrane family protein" evidence="2">
    <location>
        <begin position="25"/>
        <end position="762"/>
    </location>
</feature>